<accession>A0A8J7UMZ7</accession>
<evidence type="ECO:0000256" key="1">
    <source>
        <dbReference type="SAM" id="SignalP"/>
    </source>
</evidence>
<sequence>MKSPNLSAPRAAILAAGLAAVVAGGAPASAQEANPAAPPKGWFKACQKQEEVEICNVQQILTANTGQLLTAVSLVEVKGKVSRRVFQVTVPTGRLLPPGIGLQIDANKAQKLDYVICFPDRCVAEAPLNDALVNSFKKGSEITLTSVNFQNQPNPIKVTLSGFTGAYDGPPLQQSDLEDRQKKLEAFVSKNNEDFAKKLKEEQEKAKAATAAN</sequence>
<evidence type="ECO:0000313" key="3">
    <source>
        <dbReference type="Proteomes" id="UP000666240"/>
    </source>
</evidence>
<evidence type="ECO:0000313" key="2">
    <source>
        <dbReference type="EMBL" id="MBP0440947.1"/>
    </source>
</evidence>
<dbReference type="InterPro" id="IPR010642">
    <property type="entry name" value="Invasion_prot_B"/>
</dbReference>
<dbReference type="RefSeq" id="WP_209336977.1">
    <property type="nucleotide sequence ID" value="NZ_JAGIYY010000010.1"/>
</dbReference>
<name>A0A8J7UMZ7_9HYPH</name>
<comment type="caution">
    <text evidence="2">The sequence shown here is derived from an EMBL/GenBank/DDBJ whole genome shotgun (WGS) entry which is preliminary data.</text>
</comment>
<gene>
    <name evidence="2" type="ORF">J5Y06_20055</name>
</gene>
<dbReference type="AlphaFoldDB" id="A0A8J7UMZ7"/>
<dbReference type="EMBL" id="JAGIYY010000010">
    <property type="protein sequence ID" value="MBP0440947.1"/>
    <property type="molecule type" value="Genomic_DNA"/>
</dbReference>
<dbReference type="Pfam" id="PF06776">
    <property type="entry name" value="IalB"/>
    <property type="match status" value="1"/>
</dbReference>
<dbReference type="Proteomes" id="UP000666240">
    <property type="component" value="Unassembled WGS sequence"/>
</dbReference>
<keyword evidence="3" id="KW-1185">Reference proteome</keyword>
<keyword evidence="1" id="KW-0732">Signal</keyword>
<dbReference type="InterPro" id="IPR038696">
    <property type="entry name" value="IalB_sf"/>
</dbReference>
<reference evidence="2" key="1">
    <citation type="submission" date="2021-03" db="EMBL/GenBank/DDBJ databases">
        <title>Genome sequencing and assembly of Tianweitania sediminis.</title>
        <authorList>
            <person name="Chhetri G."/>
        </authorList>
    </citation>
    <scope>NUCLEOTIDE SEQUENCE</scope>
    <source>
        <strain evidence="2">Z8</strain>
    </source>
</reference>
<feature type="chain" id="PRO_5035328650" evidence="1">
    <location>
        <begin position="31"/>
        <end position="213"/>
    </location>
</feature>
<proteinExistence type="predicted"/>
<protein>
    <submittedName>
        <fullName evidence="2">Invasion associated locus B family protein</fullName>
    </submittedName>
</protein>
<feature type="signal peptide" evidence="1">
    <location>
        <begin position="1"/>
        <end position="30"/>
    </location>
</feature>
<organism evidence="2 3">
    <name type="scientific">Tianweitania sediminis</name>
    <dbReference type="NCBI Taxonomy" id="1502156"/>
    <lineage>
        <taxon>Bacteria</taxon>
        <taxon>Pseudomonadati</taxon>
        <taxon>Pseudomonadota</taxon>
        <taxon>Alphaproteobacteria</taxon>
        <taxon>Hyphomicrobiales</taxon>
        <taxon>Phyllobacteriaceae</taxon>
        <taxon>Tianweitania</taxon>
    </lineage>
</organism>
<dbReference type="Gene3D" id="2.60.40.1880">
    <property type="entry name" value="Invasion associated locus B (IalB) protein"/>
    <property type="match status" value="1"/>
</dbReference>